<dbReference type="Proteomes" id="UP000821853">
    <property type="component" value="Chromosome 1"/>
</dbReference>
<keyword evidence="7" id="KW-1185">Reference proteome</keyword>
<dbReference type="InterPro" id="IPR013083">
    <property type="entry name" value="Znf_RING/FYVE/PHD"/>
</dbReference>
<proteinExistence type="predicted"/>
<evidence type="ECO:0000256" key="2">
    <source>
        <dbReference type="ARBA" id="ARBA00022771"/>
    </source>
</evidence>
<organism evidence="6 7">
    <name type="scientific">Haemaphysalis longicornis</name>
    <name type="common">Bush tick</name>
    <dbReference type="NCBI Taxonomy" id="44386"/>
    <lineage>
        <taxon>Eukaryota</taxon>
        <taxon>Metazoa</taxon>
        <taxon>Ecdysozoa</taxon>
        <taxon>Arthropoda</taxon>
        <taxon>Chelicerata</taxon>
        <taxon>Arachnida</taxon>
        <taxon>Acari</taxon>
        <taxon>Parasitiformes</taxon>
        <taxon>Ixodida</taxon>
        <taxon>Ixodoidea</taxon>
        <taxon>Ixodidae</taxon>
        <taxon>Haemaphysalinae</taxon>
        <taxon>Haemaphysalis</taxon>
    </lineage>
</organism>
<feature type="domain" description="RING-CH-type" evidence="5">
    <location>
        <begin position="66"/>
        <end position="113"/>
    </location>
</feature>
<evidence type="ECO:0000313" key="7">
    <source>
        <dbReference type="Proteomes" id="UP000821853"/>
    </source>
</evidence>
<feature type="compositionally biased region" description="Gly residues" evidence="4">
    <location>
        <begin position="1"/>
        <end position="10"/>
    </location>
</feature>
<sequence length="142" mass="15473">MDGSGEGNLDGVGVEERPDLLDDGAGVAAVLEGDGGESARSTAGSSASSAEPPRQEEFGARPVWEECRFCLGERAEAEGRLFSSPCLCRSTLVHRYCIQERINRGQGECPWCHAAYPVRVHSKPLWKWFWEKETRAVASSSS</sequence>
<dbReference type="AlphaFoldDB" id="A0A9J6FA74"/>
<feature type="compositionally biased region" description="Low complexity" evidence="4">
    <location>
        <begin position="38"/>
        <end position="50"/>
    </location>
</feature>
<keyword evidence="1" id="KW-0479">Metal-binding</keyword>
<dbReference type="OMA" id="CIQERIN"/>
<dbReference type="VEuPathDB" id="VectorBase:HLOH_053788"/>
<dbReference type="EMBL" id="JABSTR010000001">
    <property type="protein sequence ID" value="KAH9359874.1"/>
    <property type="molecule type" value="Genomic_DNA"/>
</dbReference>
<evidence type="ECO:0000256" key="4">
    <source>
        <dbReference type="SAM" id="MobiDB-lite"/>
    </source>
</evidence>
<evidence type="ECO:0000313" key="6">
    <source>
        <dbReference type="EMBL" id="KAH9359874.1"/>
    </source>
</evidence>
<evidence type="ECO:0000256" key="1">
    <source>
        <dbReference type="ARBA" id="ARBA00022723"/>
    </source>
</evidence>
<dbReference type="GO" id="GO:0008270">
    <property type="term" value="F:zinc ion binding"/>
    <property type="evidence" value="ECO:0007669"/>
    <property type="project" value="UniProtKB-KW"/>
</dbReference>
<evidence type="ECO:0000256" key="3">
    <source>
        <dbReference type="ARBA" id="ARBA00022833"/>
    </source>
</evidence>
<accession>A0A9J6FA74</accession>
<dbReference type="Gene3D" id="3.30.40.10">
    <property type="entry name" value="Zinc/RING finger domain, C3HC4 (zinc finger)"/>
    <property type="match status" value="1"/>
</dbReference>
<keyword evidence="3" id="KW-0862">Zinc</keyword>
<protein>
    <recommendedName>
        <fullName evidence="5">RING-CH-type domain-containing protein</fullName>
    </recommendedName>
</protein>
<dbReference type="SMART" id="SM00744">
    <property type="entry name" value="RINGv"/>
    <property type="match status" value="1"/>
</dbReference>
<comment type="caution">
    <text evidence="6">The sequence shown here is derived from an EMBL/GenBank/DDBJ whole genome shotgun (WGS) entry which is preliminary data.</text>
</comment>
<gene>
    <name evidence="6" type="ORF">HPB48_014414</name>
</gene>
<evidence type="ECO:0000259" key="5">
    <source>
        <dbReference type="SMART" id="SM00744"/>
    </source>
</evidence>
<feature type="region of interest" description="Disordered" evidence="4">
    <location>
        <begin position="1"/>
        <end position="57"/>
    </location>
</feature>
<keyword evidence="2" id="KW-0863">Zinc-finger</keyword>
<reference evidence="6 7" key="1">
    <citation type="journal article" date="2020" name="Cell">
        <title>Large-Scale Comparative Analyses of Tick Genomes Elucidate Their Genetic Diversity and Vector Capacities.</title>
        <authorList>
            <consortium name="Tick Genome and Microbiome Consortium (TIGMIC)"/>
            <person name="Jia N."/>
            <person name="Wang J."/>
            <person name="Shi W."/>
            <person name="Du L."/>
            <person name="Sun Y."/>
            <person name="Zhan W."/>
            <person name="Jiang J.F."/>
            <person name="Wang Q."/>
            <person name="Zhang B."/>
            <person name="Ji P."/>
            <person name="Bell-Sakyi L."/>
            <person name="Cui X.M."/>
            <person name="Yuan T.T."/>
            <person name="Jiang B.G."/>
            <person name="Yang W.F."/>
            <person name="Lam T.T."/>
            <person name="Chang Q.C."/>
            <person name="Ding S.J."/>
            <person name="Wang X.J."/>
            <person name="Zhu J.G."/>
            <person name="Ruan X.D."/>
            <person name="Zhao L."/>
            <person name="Wei J.T."/>
            <person name="Ye R.Z."/>
            <person name="Que T.C."/>
            <person name="Du C.H."/>
            <person name="Zhou Y.H."/>
            <person name="Cheng J.X."/>
            <person name="Dai P.F."/>
            <person name="Guo W.B."/>
            <person name="Han X.H."/>
            <person name="Huang E.J."/>
            <person name="Li L.F."/>
            <person name="Wei W."/>
            <person name="Gao Y.C."/>
            <person name="Liu J.Z."/>
            <person name="Shao H.Z."/>
            <person name="Wang X."/>
            <person name="Wang C.C."/>
            <person name="Yang T.C."/>
            <person name="Huo Q.B."/>
            <person name="Li W."/>
            <person name="Chen H.Y."/>
            <person name="Chen S.E."/>
            <person name="Zhou L.G."/>
            <person name="Ni X.B."/>
            <person name="Tian J.H."/>
            <person name="Sheng Y."/>
            <person name="Liu T."/>
            <person name="Pan Y.S."/>
            <person name="Xia L.Y."/>
            <person name="Li J."/>
            <person name="Zhao F."/>
            <person name="Cao W.C."/>
        </authorList>
    </citation>
    <scope>NUCLEOTIDE SEQUENCE [LARGE SCALE GENOMIC DNA]</scope>
    <source>
        <strain evidence="6">HaeL-2018</strain>
    </source>
</reference>
<dbReference type="InterPro" id="IPR011016">
    <property type="entry name" value="Znf_RING-CH"/>
</dbReference>
<name>A0A9J6FA74_HAELO</name>